<name>S4Y1H4_SORCE</name>
<dbReference type="Gene3D" id="3.40.630.30">
    <property type="match status" value="1"/>
</dbReference>
<proteinExistence type="predicted"/>
<dbReference type="Proteomes" id="UP000014803">
    <property type="component" value="Chromosome"/>
</dbReference>
<dbReference type="Pfam" id="PF13480">
    <property type="entry name" value="Acetyltransf_6"/>
    <property type="match status" value="1"/>
</dbReference>
<dbReference type="OrthoDB" id="9808976at2"/>
<dbReference type="EMBL" id="CP003969">
    <property type="protein sequence ID" value="AGP38010.1"/>
    <property type="molecule type" value="Genomic_DNA"/>
</dbReference>
<evidence type="ECO:0000313" key="3">
    <source>
        <dbReference type="EMBL" id="AGP38010.1"/>
    </source>
</evidence>
<dbReference type="AlphaFoldDB" id="S4Y1H4"/>
<protein>
    <recommendedName>
        <fullName evidence="2">BioF2-like acetyltransferase domain-containing protein</fullName>
    </recommendedName>
</protein>
<evidence type="ECO:0000259" key="2">
    <source>
        <dbReference type="Pfam" id="PF13480"/>
    </source>
</evidence>
<reference evidence="3 4" key="1">
    <citation type="journal article" date="2013" name="Sci. Rep.">
        <title>Extraordinary expansion of a Sorangium cellulosum genome from an alkaline milieu.</title>
        <authorList>
            <person name="Han K."/>
            <person name="Li Z.F."/>
            <person name="Peng R."/>
            <person name="Zhu L.P."/>
            <person name="Zhou T."/>
            <person name="Wang L.G."/>
            <person name="Li S.G."/>
            <person name="Zhang X.B."/>
            <person name="Hu W."/>
            <person name="Wu Z.H."/>
            <person name="Qin N."/>
            <person name="Li Y.Z."/>
        </authorList>
    </citation>
    <scope>NUCLEOTIDE SEQUENCE [LARGE SCALE GENOMIC DNA]</scope>
    <source>
        <strain evidence="3 4">So0157-2</strain>
    </source>
</reference>
<sequence>MALRRGDSAAPREGGRAAWRARGGEVFDGEVFDGEVFDGEDAEGEMLRFHLVTEVAELAAMRGAWEDLMGRSDMDEPMLGPDWMLAWWRVFGAQGRSLRAALFFDGPRLVGLAPLLERRCRHRSGIPFRRLELLASGEDQADEICSCNLGVIAERGAEADVAHALAGALTGAALGAWDELVLPAMRTDGALPVILARALRQHGIDARIEVTDASPYIPLPSSWEAYLRALSASRRYLVRRSMRDLEAWAGGALTLERARTRAELAGAREILLRLHAERWSADGRAGVFASPRFSAFHDEVMPAMLERGALELAWLSARGEPVAALYNLVWNNKVYFYQCGRRVDLPKGLRPGIVVHAYAIRAAIEAGRREYDFLDSPCQYKLALSLSARPLVELRAARPSVNDSARRAAELAAHELRVMKRRVLATWRAAARSLRRDPADPPAPPREEPATAAADGASPRPAARERAASS</sequence>
<feature type="region of interest" description="Disordered" evidence="1">
    <location>
        <begin position="432"/>
        <end position="470"/>
    </location>
</feature>
<dbReference type="STRING" id="1254432.SCE1572_28180"/>
<dbReference type="eggNOG" id="COG5653">
    <property type="taxonomic scope" value="Bacteria"/>
</dbReference>
<dbReference type="SUPFAM" id="SSF55729">
    <property type="entry name" value="Acyl-CoA N-acyltransferases (Nat)"/>
    <property type="match status" value="1"/>
</dbReference>
<dbReference type="InterPro" id="IPR038740">
    <property type="entry name" value="BioF2-like_GNAT_dom"/>
</dbReference>
<organism evidence="3 4">
    <name type="scientific">Sorangium cellulosum So0157-2</name>
    <dbReference type="NCBI Taxonomy" id="1254432"/>
    <lineage>
        <taxon>Bacteria</taxon>
        <taxon>Pseudomonadati</taxon>
        <taxon>Myxococcota</taxon>
        <taxon>Polyangia</taxon>
        <taxon>Polyangiales</taxon>
        <taxon>Polyangiaceae</taxon>
        <taxon>Sorangium</taxon>
    </lineage>
</organism>
<dbReference type="PATRIC" id="fig|1254432.3.peg.6374"/>
<feature type="domain" description="BioF2-like acetyltransferase" evidence="2">
    <location>
        <begin position="233"/>
        <end position="381"/>
    </location>
</feature>
<feature type="compositionally biased region" description="Low complexity" evidence="1">
    <location>
        <begin position="450"/>
        <end position="461"/>
    </location>
</feature>
<evidence type="ECO:0000256" key="1">
    <source>
        <dbReference type="SAM" id="MobiDB-lite"/>
    </source>
</evidence>
<evidence type="ECO:0000313" key="4">
    <source>
        <dbReference type="Proteomes" id="UP000014803"/>
    </source>
</evidence>
<dbReference type="KEGG" id="scu:SCE1572_28180"/>
<gene>
    <name evidence="3" type="ORF">SCE1572_28180</name>
</gene>
<accession>S4Y1H4</accession>
<dbReference type="InterPro" id="IPR016181">
    <property type="entry name" value="Acyl_CoA_acyltransferase"/>
</dbReference>
<feature type="compositionally biased region" description="Basic and acidic residues" evidence="1">
    <location>
        <begin position="434"/>
        <end position="449"/>
    </location>
</feature>
<dbReference type="HOGENOM" id="CLU_046277_4_0_7"/>